<evidence type="ECO:0008006" key="5">
    <source>
        <dbReference type="Google" id="ProtNLM"/>
    </source>
</evidence>
<evidence type="ECO:0000313" key="4">
    <source>
        <dbReference type="Proteomes" id="UP001183648"/>
    </source>
</evidence>
<reference evidence="3 4" key="1">
    <citation type="submission" date="2023-07" db="EMBL/GenBank/DDBJ databases">
        <title>Sequencing the genomes of 1000 actinobacteria strains.</title>
        <authorList>
            <person name="Klenk H.-P."/>
        </authorList>
    </citation>
    <scope>NUCLEOTIDE SEQUENCE [LARGE SCALE GENOMIC DNA]</scope>
    <source>
        <strain evidence="3 4">DSM 19426</strain>
    </source>
</reference>
<keyword evidence="2" id="KW-0732">Signal</keyword>
<keyword evidence="4" id="KW-1185">Reference proteome</keyword>
<evidence type="ECO:0000313" key="3">
    <source>
        <dbReference type="EMBL" id="MDR7362171.1"/>
    </source>
</evidence>
<protein>
    <recommendedName>
        <fullName evidence="5">Signal peptidase I</fullName>
    </recommendedName>
</protein>
<feature type="compositionally biased region" description="Polar residues" evidence="1">
    <location>
        <begin position="582"/>
        <end position="597"/>
    </location>
</feature>
<gene>
    <name evidence="3" type="ORF">J2S63_001724</name>
</gene>
<organism evidence="3 4">
    <name type="scientific">Nocardioides marmoribigeumensis</name>
    <dbReference type="NCBI Taxonomy" id="433649"/>
    <lineage>
        <taxon>Bacteria</taxon>
        <taxon>Bacillati</taxon>
        <taxon>Actinomycetota</taxon>
        <taxon>Actinomycetes</taxon>
        <taxon>Propionibacteriales</taxon>
        <taxon>Nocardioidaceae</taxon>
        <taxon>Nocardioides</taxon>
    </lineage>
</organism>
<proteinExistence type="predicted"/>
<sequence length="604" mass="61161">MSRRLTVVALALVAGLAVLGMPTQSGATYVARTTNSVSTVASAADWTPPTVALRNPGSPVKDTVVLTADATDGESGVASVAIQALAPGGSSWTTICTATTAPYSCSWSTKAGSDGSWSLRAIATDRAGYSTTSAVVDTTVANNLLVQLADPGDIVKGAVTLTASLFNTGTVSYAVKVEYAPTGTTTWKTLCTTTATAPYTCTWTTTANGYTQGASYDLRAVATAGSSSTTSAVVVDVLVDNVAPTTTMTDPGSPLRGTVTLAATATDAESGVAQVVLQWQRSGTSTWTTACTLSLEPFSCRFDTTALADGTYSFRSVATDVAGNTSTSLVTNRTVDNTVSAVAMEDPGAFLSGTVALTATASSTAGVTSVRIDRAPSGTTTWTTVCTDTTSPYSCGWDTTTVADGFYDFRAVLVDGKGVTTTSTTVSARRVDNSPLRGYDVQAVSGGATAGRLDTGDTIRFTYTDQVNPASVTAGWNGTAALAVTLRLRDGGLVGLGAKGDTLDVLRSGASVNLGSVNLNNDYIKGGKTAQFNATMTMSTATVNGTTSSVVTITLGALASGGGLRTPGGTGNMVWTPSASVTDLGGQTSSAAPTTELGTADRDF</sequence>
<comment type="caution">
    <text evidence="3">The sequence shown here is derived from an EMBL/GenBank/DDBJ whole genome shotgun (WGS) entry which is preliminary data.</text>
</comment>
<accession>A0ABU2BV87</accession>
<dbReference type="InterPro" id="IPR013783">
    <property type="entry name" value="Ig-like_fold"/>
</dbReference>
<dbReference type="RefSeq" id="WP_310301299.1">
    <property type="nucleotide sequence ID" value="NZ_BAAAPS010000008.1"/>
</dbReference>
<dbReference type="Pfam" id="PF17957">
    <property type="entry name" value="Big_7"/>
    <property type="match status" value="3"/>
</dbReference>
<evidence type="ECO:0000256" key="1">
    <source>
        <dbReference type="SAM" id="MobiDB-lite"/>
    </source>
</evidence>
<dbReference type="Gene3D" id="2.60.40.10">
    <property type="entry name" value="Immunoglobulins"/>
    <property type="match status" value="3"/>
</dbReference>
<name>A0ABU2BV87_9ACTN</name>
<dbReference type="EMBL" id="JAVDYG010000001">
    <property type="protein sequence ID" value="MDR7362171.1"/>
    <property type="molecule type" value="Genomic_DNA"/>
</dbReference>
<dbReference type="Proteomes" id="UP001183648">
    <property type="component" value="Unassembled WGS sequence"/>
</dbReference>
<feature type="signal peptide" evidence="2">
    <location>
        <begin position="1"/>
        <end position="27"/>
    </location>
</feature>
<evidence type="ECO:0000256" key="2">
    <source>
        <dbReference type="SAM" id="SignalP"/>
    </source>
</evidence>
<feature type="chain" id="PRO_5046825176" description="Signal peptidase I" evidence="2">
    <location>
        <begin position="28"/>
        <end position="604"/>
    </location>
</feature>
<feature type="region of interest" description="Disordered" evidence="1">
    <location>
        <begin position="582"/>
        <end position="604"/>
    </location>
</feature>